<evidence type="ECO:0000313" key="2">
    <source>
        <dbReference type="EMBL" id="MBK1833417.1"/>
    </source>
</evidence>
<dbReference type="InterPro" id="IPR001173">
    <property type="entry name" value="Glyco_trans_2-like"/>
</dbReference>
<proteinExistence type="predicted"/>
<reference evidence="2" key="1">
    <citation type="submission" date="2021-01" db="EMBL/GenBank/DDBJ databases">
        <title>Modified the classification status of verrucomicrobia.</title>
        <authorList>
            <person name="Feng X."/>
        </authorList>
    </citation>
    <scope>NUCLEOTIDE SEQUENCE</scope>
    <source>
        <strain evidence="2">KCTC 12986</strain>
    </source>
</reference>
<dbReference type="Proteomes" id="UP000604083">
    <property type="component" value="Unassembled WGS sequence"/>
</dbReference>
<dbReference type="Gene3D" id="3.90.550.10">
    <property type="entry name" value="Spore Coat Polysaccharide Biosynthesis Protein SpsA, Chain A"/>
    <property type="match status" value="1"/>
</dbReference>
<dbReference type="PANTHER" id="PTHR43685">
    <property type="entry name" value="GLYCOSYLTRANSFERASE"/>
    <property type="match status" value="1"/>
</dbReference>
<protein>
    <submittedName>
        <fullName evidence="2">Glycosyltransferase family 2 protein</fullName>
    </submittedName>
</protein>
<dbReference type="EMBL" id="JAENIO010000008">
    <property type="protein sequence ID" value="MBK1833417.1"/>
    <property type="molecule type" value="Genomic_DNA"/>
</dbReference>
<evidence type="ECO:0000313" key="3">
    <source>
        <dbReference type="Proteomes" id="UP000604083"/>
    </source>
</evidence>
<dbReference type="SUPFAM" id="SSF53448">
    <property type="entry name" value="Nucleotide-diphospho-sugar transferases"/>
    <property type="match status" value="1"/>
</dbReference>
<gene>
    <name evidence="2" type="ORF">JIN78_05020</name>
</gene>
<dbReference type="Pfam" id="PF00535">
    <property type="entry name" value="Glycos_transf_2"/>
    <property type="match status" value="1"/>
</dbReference>
<name>A0A934VLN2_9BACT</name>
<dbReference type="CDD" id="cd00761">
    <property type="entry name" value="Glyco_tranf_GTA_type"/>
    <property type="match status" value="1"/>
</dbReference>
<accession>A0A934VLN2</accession>
<dbReference type="PANTHER" id="PTHR43685:SF2">
    <property type="entry name" value="GLYCOSYLTRANSFERASE 2-LIKE DOMAIN-CONTAINING PROTEIN"/>
    <property type="match status" value="1"/>
</dbReference>
<dbReference type="AlphaFoldDB" id="A0A934VLN2"/>
<dbReference type="InterPro" id="IPR029044">
    <property type="entry name" value="Nucleotide-diphossugar_trans"/>
</dbReference>
<feature type="domain" description="Glycosyltransferase 2-like" evidence="1">
    <location>
        <begin position="6"/>
        <end position="128"/>
    </location>
</feature>
<sequence>MNSQVSIIIPLFNREDLIGETLESIQAQSYQNWEALVVDDGSTDGSRAVVEGFGERDKRVRLLEWGEAPKGACSCRNKGLQEAQGEFVIFLDSDDLLTPDALARRVEALAAAPALDFTVSGTVIFDSKIGDVSRYLCFPHETDCSDTERFFLFDHPWLTTGPTWRRSFLQENHLQWRENLDRWQDLFFHLDCLAYSPVYQRLAGYDNGWRRDAPDKITRLKNVEKESLLVLLSALKDIELRKEQGPLYEKNIAVVYSAFSQAFRARGVAKWLDELSPQEGGLLVECYSKSPRHRWSLSLRSRRFANCLTRVIPPSAEQRVEEKFLRRVVRKRRVM</sequence>
<dbReference type="InterPro" id="IPR050834">
    <property type="entry name" value="Glycosyltransf_2"/>
</dbReference>
<evidence type="ECO:0000259" key="1">
    <source>
        <dbReference type="Pfam" id="PF00535"/>
    </source>
</evidence>
<organism evidence="2 3">
    <name type="scientific">Roseibacillus ishigakijimensis</name>
    <dbReference type="NCBI Taxonomy" id="454146"/>
    <lineage>
        <taxon>Bacteria</taxon>
        <taxon>Pseudomonadati</taxon>
        <taxon>Verrucomicrobiota</taxon>
        <taxon>Verrucomicrobiia</taxon>
        <taxon>Verrucomicrobiales</taxon>
        <taxon>Verrucomicrobiaceae</taxon>
        <taxon>Roseibacillus</taxon>
    </lineage>
</organism>
<comment type="caution">
    <text evidence="2">The sequence shown here is derived from an EMBL/GenBank/DDBJ whole genome shotgun (WGS) entry which is preliminary data.</text>
</comment>
<dbReference type="RefSeq" id="WP_200390851.1">
    <property type="nucleotide sequence ID" value="NZ_JAENIO010000008.1"/>
</dbReference>
<keyword evidence="3" id="KW-1185">Reference proteome</keyword>